<protein>
    <recommendedName>
        <fullName evidence="3">Transcription initiation factor TFIID subunit 4</fullName>
    </recommendedName>
    <alternativeName>
        <fullName evidence="8">TBP-associated factor 4</fullName>
    </alternativeName>
</protein>
<feature type="compositionally biased region" description="Basic and acidic residues" evidence="9">
    <location>
        <begin position="59"/>
        <end position="69"/>
    </location>
</feature>
<accession>A0A9P6K0Y6</accession>
<proteinExistence type="inferred from homology"/>
<evidence type="ECO:0000256" key="2">
    <source>
        <dbReference type="ARBA" id="ARBA00006178"/>
    </source>
</evidence>
<dbReference type="PANTHER" id="PTHR15138">
    <property type="entry name" value="TRANSCRIPTION INITIATION FACTOR TFIID SUBUNIT 4"/>
    <property type="match status" value="1"/>
</dbReference>
<name>A0A9P6K0Y6_9FUNG</name>
<comment type="function">
    <text evidence="7">Functions as a component of the DNA-binding general transcription factor complex TFIID. Binding of TFIID to a promoter (with or without TATA element) is the initial step in pre-initiation complex (PIC) formation. TFIID plays a key role in the regulation of gene expression by RNA polymerase II through different activities such as transcription activator interaction, core promoter recognition and selectivity, TFIIA and TFIIB interaction, chromatin modification (histone acetylation by TAF1), facilitation of DNA opening and initiation of transcription.</text>
</comment>
<dbReference type="InterPro" id="IPR045144">
    <property type="entry name" value="TAF4"/>
</dbReference>
<dbReference type="Gene3D" id="1.10.20.10">
    <property type="entry name" value="Histone, subunit A"/>
    <property type="match status" value="1"/>
</dbReference>
<dbReference type="GO" id="GO:0016251">
    <property type="term" value="F:RNA polymerase II general transcription initiation factor activity"/>
    <property type="evidence" value="ECO:0007669"/>
    <property type="project" value="TreeGrafter"/>
</dbReference>
<evidence type="ECO:0000256" key="5">
    <source>
        <dbReference type="ARBA" id="ARBA00023163"/>
    </source>
</evidence>
<evidence type="ECO:0000256" key="6">
    <source>
        <dbReference type="ARBA" id="ARBA00023242"/>
    </source>
</evidence>
<feature type="region of interest" description="Disordered" evidence="9">
    <location>
        <begin position="1"/>
        <end position="122"/>
    </location>
</feature>
<dbReference type="Proteomes" id="UP000723463">
    <property type="component" value="Unassembled WGS sequence"/>
</dbReference>
<comment type="subcellular location">
    <subcellularLocation>
        <location evidence="1">Nucleus</location>
    </subcellularLocation>
</comment>
<comment type="caution">
    <text evidence="11">The sequence shown here is derived from an EMBL/GenBank/DDBJ whole genome shotgun (WGS) entry which is preliminary data.</text>
</comment>
<dbReference type="Pfam" id="PF05236">
    <property type="entry name" value="TAF4"/>
    <property type="match status" value="1"/>
</dbReference>
<feature type="compositionally biased region" description="Low complexity" evidence="9">
    <location>
        <begin position="30"/>
        <end position="49"/>
    </location>
</feature>
<dbReference type="EMBL" id="JAAAXW010000189">
    <property type="protein sequence ID" value="KAF9540738.1"/>
    <property type="molecule type" value="Genomic_DNA"/>
</dbReference>
<evidence type="ECO:0000256" key="8">
    <source>
        <dbReference type="ARBA" id="ARBA00031747"/>
    </source>
</evidence>
<evidence type="ECO:0000256" key="1">
    <source>
        <dbReference type="ARBA" id="ARBA00004123"/>
    </source>
</evidence>
<evidence type="ECO:0000313" key="12">
    <source>
        <dbReference type="Proteomes" id="UP000723463"/>
    </source>
</evidence>
<evidence type="ECO:0000256" key="4">
    <source>
        <dbReference type="ARBA" id="ARBA00023015"/>
    </source>
</evidence>
<feature type="compositionally biased region" description="Low complexity" evidence="9">
    <location>
        <begin position="81"/>
        <end position="122"/>
    </location>
</feature>
<reference evidence="11" key="1">
    <citation type="journal article" date="2020" name="Fungal Divers.">
        <title>Resolving the Mortierellaceae phylogeny through synthesis of multi-gene phylogenetics and phylogenomics.</title>
        <authorList>
            <person name="Vandepol N."/>
            <person name="Liber J."/>
            <person name="Desiro A."/>
            <person name="Na H."/>
            <person name="Kennedy M."/>
            <person name="Barry K."/>
            <person name="Grigoriev I.V."/>
            <person name="Miller A.N."/>
            <person name="O'Donnell K."/>
            <person name="Stajich J.E."/>
            <person name="Bonito G."/>
        </authorList>
    </citation>
    <scope>NUCLEOTIDE SEQUENCE</scope>
    <source>
        <strain evidence="11">NRRL 2591</strain>
    </source>
</reference>
<dbReference type="GO" id="GO:0003677">
    <property type="term" value="F:DNA binding"/>
    <property type="evidence" value="ECO:0007669"/>
    <property type="project" value="TreeGrafter"/>
</dbReference>
<keyword evidence="6" id="KW-0539">Nucleus</keyword>
<sequence>MKERKTSPSEQKDPQNPTRRRIRSSSHLPTPSRTTTTISATFPTAIAATVVPSFTGQKRSAEEQEERAKRASPSLSKTPFSALPSTSSRPALPLTSSLALPPTSLRPSSGAPAPSIRTTTSSASAISGSTCIASATGAQKRVGVHGAEGTSSMTVARGGGGFEFDMLDVMGYVEFDLMDEANDLFKFTSRPVARRGSNDSGSEFEVRGIPTAQDFMKEGILAATVMRFVRKHELLTVDREVIAYLALATKQRLRTLIERMIQVSRHRRKSSSKTFGPPPMYDTEHAMFHLGIGQDVKKQLLAIERVDREEELKYKENIAVLREQKLAAGAAASEIARDGGDGKAKRVRFGNIAKVKEAEVVLTGEEKMRFVNQTALKFAGNRGQKRAYAWMGGSGGVLKRPQDPDLTVLDPSSPSSSDYSLGATVAGARFNRGLCNPLGKVNVKDALFCLEHDCDGEGLKVLIRNYVK</sequence>
<dbReference type="GO" id="GO:0006367">
    <property type="term" value="P:transcription initiation at RNA polymerase II promoter"/>
    <property type="evidence" value="ECO:0007669"/>
    <property type="project" value="TreeGrafter"/>
</dbReference>
<dbReference type="GO" id="GO:0005669">
    <property type="term" value="C:transcription factor TFIID complex"/>
    <property type="evidence" value="ECO:0007669"/>
    <property type="project" value="InterPro"/>
</dbReference>
<organism evidence="11 12">
    <name type="scientific">Mortierella hygrophila</name>
    <dbReference type="NCBI Taxonomy" id="979708"/>
    <lineage>
        <taxon>Eukaryota</taxon>
        <taxon>Fungi</taxon>
        <taxon>Fungi incertae sedis</taxon>
        <taxon>Mucoromycota</taxon>
        <taxon>Mortierellomycotina</taxon>
        <taxon>Mortierellomycetes</taxon>
        <taxon>Mortierellales</taxon>
        <taxon>Mortierellaceae</taxon>
        <taxon>Mortierella</taxon>
    </lineage>
</organism>
<dbReference type="GO" id="GO:0046982">
    <property type="term" value="F:protein heterodimerization activity"/>
    <property type="evidence" value="ECO:0007669"/>
    <property type="project" value="InterPro"/>
</dbReference>
<feature type="compositionally biased region" description="Basic and acidic residues" evidence="9">
    <location>
        <begin position="1"/>
        <end position="13"/>
    </location>
</feature>
<dbReference type="PANTHER" id="PTHR15138:SF14">
    <property type="entry name" value="TRANSCRIPTION INITIATION FACTOR TFIID SUBUNIT 4"/>
    <property type="match status" value="1"/>
</dbReference>
<keyword evidence="4" id="KW-0805">Transcription regulation</keyword>
<evidence type="ECO:0000259" key="10">
    <source>
        <dbReference type="Pfam" id="PF05236"/>
    </source>
</evidence>
<dbReference type="CDD" id="cd08045">
    <property type="entry name" value="HFD_TAF4"/>
    <property type="match status" value="1"/>
</dbReference>
<evidence type="ECO:0000256" key="7">
    <source>
        <dbReference type="ARBA" id="ARBA00025346"/>
    </source>
</evidence>
<evidence type="ECO:0000256" key="3">
    <source>
        <dbReference type="ARBA" id="ARBA00017306"/>
    </source>
</evidence>
<comment type="similarity">
    <text evidence="2">Belongs to the TAF4 family.</text>
</comment>
<keyword evidence="12" id="KW-1185">Reference proteome</keyword>
<dbReference type="InterPro" id="IPR007900">
    <property type="entry name" value="TAF4_C"/>
</dbReference>
<dbReference type="AlphaFoldDB" id="A0A9P6K0Y6"/>
<evidence type="ECO:0000313" key="11">
    <source>
        <dbReference type="EMBL" id="KAF9540738.1"/>
    </source>
</evidence>
<gene>
    <name evidence="11" type="ORF">EC957_003756</name>
</gene>
<dbReference type="InterPro" id="IPR009072">
    <property type="entry name" value="Histone-fold"/>
</dbReference>
<feature type="domain" description="Transcription initiation factor TFIID component TAF4 C-terminal" evidence="10">
    <location>
        <begin position="176"/>
        <end position="457"/>
    </location>
</feature>
<keyword evidence="5" id="KW-0804">Transcription</keyword>
<evidence type="ECO:0000256" key="9">
    <source>
        <dbReference type="SAM" id="MobiDB-lite"/>
    </source>
</evidence>